<dbReference type="Proteomes" id="UP000683360">
    <property type="component" value="Unassembled WGS sequence"/>
</dbReference>
<feature type="domain" description="EF-hand" evidence="4">
    <location>
        <begin position="96"/>
        <end position="131"/>
    </location>
</feature>
<dbReference type="PANTHER" id="PTHR23048:SF0">
    <property type="entry name" value="CALMODULIN LIKE 3"/>
    <property type="match status" value="1"/>
</dbReference>
<keyword evidence="1" id="KW-0677">Repeat</keyword>
<evidence type="ECO:0000313" key="6">
    <source>
        <dbReference type="Proteomes" id="UP000683360"/>
    </source>
</evidence>
<dbReference type="CDD" id="cd00051">
    <property type="entry name" value="EFh"/>
    <property type="match status" value="2"/>
</dbReference>
<reference evidence="5" key="1">
    <citation type="submission" date="2021-03" db="EMBL/GenBank/DDBJ databases">
        <authorList>
            <person name="Bekaert M."/>
        </authorList>
    </citation>
    <scope>NUCLEOTIDE SEQUENCE</scope>
</reference>
<accession>A0A8S3TPW9</accession>
<dbReference type="SMART" id="SM00054">
    <property type="entry name" value="EFh"/>
    <property type="match status" value="4"/>
</dbReference>
<gene>
    <name evidence="5" type="ORF">MEDL_48272</name>
</gene>
<dbReference type="PROSITE" id="PS00018">
    <property type="entry name" value="EF_HAND_1"/>
    <property type="match status" value="2"/>
</dbReference>
<dbReference type="GO" id="GO:0016460">
    <property type="term" value="C:myosin II complex"/>
    <property type="evidence" value="ECO:0007669"/>
    <property type="project" value="TreeGrafter"/>
</dbReference>
<feature type="domain" description="EF-hand" evidence="4">
    <location>
        <begin position="134"/>
        <end position="169"/>
    </location>
</feature>
<evidence type="ECO:0000313" key="5">
    <source>
        <dbReference type="EMBL" id="CAG2235724.1"/>
    </source>
</evidence>
<feature type="domain" description="EF-hand" evidence="4">
    <location>
        <begin position="60"/>
        <end position="95"/>
    </location>
</feature>
<evidence type="ECO:0000256" key="1">
    <source>
        <dbReference type="ARBA" id="ARBA00022737"/>
    </source>
</evidence>
<dbReference type="InterPro" id="IPR002048">
    <property type="entry name" value="EF_hand_dom"/>
</dbReference>
<dbReference type="SUPFAM" id="SSF47473">
    <property type="entry name" value="EF-hand"/>
    <property type="match status" value="1"/>
</dbReference>
<dbReference type="OrthoDB" id="26525at2759"/>
<dbReference type="Pfam" id="PF13499">
    <property type="entry name" value="EF-hand_7"/>
    <property type="match status" value="2"/>
</dbReference>
<comment type="caution">
    <text evidence="5">The sequence shown here is derived from an EMBL/GenBank/DDBJ whole genome shotgun (WGS) entry which is preliminary data.</text>
</comment>
<dbReference type="GO" id="GO:0005509">
    <property type="term" value="F:calcium ion binding"/>
    <property type="evidence" value="ECO:0007669"/>
    <property type="project" value="InterPro"/>
</dbReference>
<dbReference type="FunFam" id="1.10.238.10:FF:000001">
    <property type="entry name" value="Calmodulin 1"/>
    <property type="match status" value="1"/>
</dbReference>
<dbReference type="InterPro" id="IPR011992">
    <property type="entry name" value="EF-hand-dom_pair"/>
</dbReference>
<keyword evidence="3" id="KW-0514">Muscle protein</keyword>
<dbReference type="PROSITE" id="PS50222">
    <property type="entry name" value="EF_HAND_2"/>
    <property type="match status" value="3"/>
</dbReference>
<proteinExistence type="predicted"/>
<dbReference type="AlphaFoldDB" id="A0A8S3TPW9"/>
<keyword evidence="2" id="KW-0106">Calcium</keyword>
<keyword evidence="6" id="KW-1185">Reference proteome</keyword>
<dbReference type="EMBL" id="CAJPWZ010002326">
    <property type="protein sequence ID" value="CAG2235724.1"/>
    <property type="molecule type" value="Genomic_DNA"/>
</dbReference>
<dbReference type="InterPro" id="IPR050230">
    <property type="entry name" value="CALM/Myosin/TropC-like"/>
</dbReference>
<dbReference type="Gene3D" id="1.10.238.10">
    <property type="entry name" value="EF-hand"/>
    <property type="match status" value="2"/>
</dbReference>
<dbReference type="PANTHER" id="PTHR23048">
    <property type="entry name" value="MYOSIN LIGHT CHAIN 1, 3"/>
    <property type="match status" value="1"/>
</dbReference>
<name>A0A8S3TPW9_MYTED</name>
<evidence type="ECO:0000259" key="4">
    <source>
        <dbReference type="PROSITE" id="PS50222"/>
    </source>
</evidence>
<organism evidence="5 6">
    <name type="scientific">Mytilus edulis</name>
    <name type="common">Blue mussel</name>
    <dbReference type="NCBI Taxonomy" id="6550"/>
    <lineage>
        <taxon>Eukaryota</taxon>
        <taxon>Metazoa</taxon>
        <taxon>Spiralia</taxon>
        <taxon>Lophotrochozoa</taxon>
        <taxon>Mollusca</taxon>
        <taxon>Bivalvia</taxon>
        <taxon>Autobranchia</taxon>
        <taxon>Pteriomorphia</taxon>
        <taxon>Mytilida</taxon>
        <taxon>Mytiloidea</taxon>
        <taxon>Mytilidae</taxon>
        <taxon>Mytilinae</taxon>
        <taxon>Mytilus</taxon>
    </lineage>
</organism>
<dbReference type="InterPro" id="IPR018247">
    <property type="entry name" value="EF_Hand_1_Ca_BS"/>
</dbReference>
<evidence type="ECO:0000256" key="3">
    <source>
        <dbReference type="ARBA" id="ARBA00023179"/>
    </source>
</evidence>
<sequence>MEPNPPGHGHRLVHQKTLGNRVTGIRWSMNTILEDLDFADDICRLSTTRANMQNKTSTVKSLLEIRKAWNVLDQNGDNQVNASEIVRGSRVLGMNPTLQEAEKWIDDIDENKNGYIGYNEFETMMTQYYDVLDYQEQEIRKAFKRFDTDGTGFLDHTQLKRALKNIGDQLTEEECDEFFNLTDTNNDGKIDIEGTLVYEVTPYHRQCLLDMF</sequence>
<evidence type="ECO:0000256" key="2">
    <source>
        <dbReference type="ARBA" id="ARBA00022837"/>
    </source>
</evidence>
<protein>
    <recommendedName>
        <fullName evidence="4">EF-hand domain-containing protein</fullName>
    </recommendedName>
</protein>